<evidence type="ECO:0000256" key="3">
    <source>
        <dbReference type="ARBA" id="ARBA00022692"/>
    </source>
</evidence>
<evidence type="ECO:0000256" key="1">
    <source>
        <dbReference type="ARBA" id="ARBA00004141"/>
    </source>
</evidence>
<feature type="transmembrane region" description="Helical" evidence="6">
    <location>
        <begin position="242"/>
        <end position="262"/>
    </location>
</feature>
<feature type="transmembrane region" description="Helical" evidence="6">
    <location>
        <begin position="32"/>
        <end position="51"/>
    </location>
</feature>
<evidence type="ECO:0000256" key="6">
    <source>
        <dbReference type="SAM" id="Phobius"/>
    </source>
</evidence>
<dbReference type="EMBL" id="CP014945">
    <property type="protein sequence ID" value="AMT96898.1"/>
    <property type="molecule type" value="Genomic_DNA"/>
</dbReference>
<evidence type="ECO:0000313" key="9">
    <source>
        <dbReference type="Proteomes" id="UP000076104"/>
    </source>
</evidence>
<keyword evidence="9" id="KW-1185">Reference proteome</keyword>
<dbReference type="PANTHER" id="PTHR32322">
    <property type="entry name" value="INNER MEMBRANE TRANSPORTER"/>
    <property type="match status" value="1"/>
</dbReference>
<protein>
    <submittedName>
        <fullName evidence="8">Drug/metabolite DMT transporter permease</fullName>
    </submittedName>
</protein>
<accession>A0ABN4N1N2</accession>
<comment type="similarity">
    <text evidence="2">Belongs to the EamA transporter family.</text>
</comment>
<sequence>MFRVYTALILLGVIWGSNFIFMKWATDLISPAQTVFLRVLFGFLPLALIAWRSKVITRKQLPHIPNFIVMSVLATSFYYYGFVAGTALLPSSIAGLLSGSIPIFTFLGAALFLPEERPTKQMALGVLLGFAGIALSARPWQGAMGVSLIGVLWMLAGSLSVGASFVYARRFLSPLKLPPLALATWQTGIAVLTLSVLIDFEGITKIATNTKAMWGTVLGLGVLGTGAAYLIYYFIIEKLGSVKAAGATYIAPIVAVIIGIIIGEDITSLEIVALILILGGVLLIQTGKRAPV</sequence>
<feature type="domain" description="EamA" evidence="7">
    <location>
        <begin position="6"/>
        <end position="136"/>
    </location>
</feature>
<feature type="transmembrane region" description="Helical" evidence="6">
    <location>
        <begin position="146"/>
        <end position="168"/>
    </location>
</feature>
<feature type="transmembrane region" description="Helical" evidence="6">
    <location>
        <begin position="212"/>
        <end position="235"/>
    </location>
</feature>
<evidence type="ECO:0000256" key="2">
    <source>
        <dbReference type="ARBA" id="ARBA00007362"/>
    </source>
</evidence>
<feature type="transmembrane region" description="Helical" evidence="6">
    <location>
        <begin position="93"/>
        <end position="113"/>
    </location>
</feature>
<organism evidence="8 9">
    <name type="scientific">Psychrobacter alimentarius</name>
    <dbReference type="NCBI Taxonomy" id="261164"/>
    <lineage>
        <taxon>Bacteria</taxon>
        <taxon>Pseudomonadati</taxon>
        <taxon>Pseudomonadota</taxon>
        <taxon>Gammaproteobacteria</taxon>
        <taxon>Moraxellales</taxon>
        <taxon>Moraxellaceae</taxon>
        <taxon>Psychrobacter</taxon>
    </lineage>
</organism>
<evidence type="ECO:0000259" key="7">
    <source>
        <dbReference type="Pfam" id="PF00892"/>
    </source>
</evidence>
<gene>
    <name evidence="8" type="ORF">A3K91_1294</name>
</gene>
<comment type="subcellular location">
    <subcellularLocation>
        <location evidence="1">Membrane</location>
        <topology evidence="1">Multi-pass membrane protein</topology>
    </subcellularLocation>
</comment>
<name>A0ABN4N1N2_9GAMM</name>
<feature type="transmembrane region" description="Helical" evidence="6">
    <location>
        <begin position="268"/>
        <end position="284"/>
    </location>
</feature>
<reference evidence="8 9" key="1">
    <citation type="submission" date="2016-03" db="EMBL/GenBank/DDBJ databases">
        <title>Genome sequencing of Psychrobacter alimentarius PAMC 27889.</title>
        <authorList>
            <person name="Lee J."/>
            <person name="Kim O.-S."/>
        </authorList>
    </citation>
    <scope>NUCLEOTIDE SEQUENCE [LARGE SCALE GENOMIC DNA]</scope>
    <source>
        <strain evidence="8 9">PAMC 27889</strain>
    </source>
</reference>
<evidence type="ECO:0000256" key="5">
    <source>
        <dbReference type="ARBA" id="ARBA00023136"/>
    </source>
</evidence>
<evidence type="ECO:0000313" key="8">
    <source>
        <dbReference type="EMBL" id="AMT96898.1"/>
    </source>
</evidence>
<evidence type="ECO:0000256" key="4">
    <source>
        <dbReference type="ARBA" id="ARBA00022989"/>
    </source>
</evidence>
<keyword evidence="3 6" id="KW-0812">Transmembrane</keyword>
<dbReference type="RefSeq" id="WP_062844535.1">
    <property type="nucleotide sequence ID" value="NZ_CP014945.1"/>
</dbReference>
<dbReference type="SUPFAM" id="SSF103481">
    <property type="entry name" value="Multidrug resistance efflux transporter EmrE"/>
    <property type="match status" value="2"/>
</dbReference>
<dbReference type="Pfam" id="PF00892">
    <property type="entry name" value="EamA"/>
    <property type="match status" value="2"/>
</dbReference>
<feature type="domain" description="EamA" evidence="7">
    <location>
        <begin position="149"/>
        <end position="284"/>
    </location>
</feature>
<dbReference type="InterPro" id="IPR000620">
    <property type="entry name" value="EamA_dom"/>
</dbReference>
<feature type="transmembrane region" description="Helical" evidence="6">
    <location>
        <begin position="122"/>
        <end position="140"/>
    </location>
</feature>
<dbReference type="GeneID" id="33059601"/>
<proteinExistence type="inferred from homology"/>
<keyword evidence="5 6" id="KW-0472">Membrane</keyword>
<dbReference type="PANTHER" id="PTHR32322:SF2">
    <property type="entry name" value="EAMA DOMAIN-CONTAINING PROTEIN"/>
    <property type="match status" value="1"/>
</dbReference>
<dbReference type="Proteomes" id="UP000076104">
    <property type="component" value="Chromosome"/>
</dbReference>
<feature type="transmembrane region" description="Helical" evidence="6">
    <location>
        <begin position="63"/>
        <end position="81"/>
    </location>
</feature>
<dbReference type="InterPro" id="IPR037185">
    <property type="entry name" value="EmrE-like"/>
</dbReference>
<keyword evidence="4 6" id="KW-1133">Transmembrane helix</keyword>
<feature type="transmembrane region" description="Helical" evidence="6">
    <location>
        <begin position="180"/>
        <end position="200"/>
    </location>
</feature>
<dbReference type="InterPro" id="IPR050638">
    <property type="entry name" value="AA-Vitamin_Transporters"/>
</dbReference>